<dbReference type="Gene3D" id="2.60.210.10">
    <property type="entry name" value="Apoptosis, Tumor Necrosis Factor Receptor Associated Protein 2, Chain A"/>
    <property type="match status" value="1"/>
</dbReference>
<dbReference type="InterPro" id="IPR002083">
    <property type="entry name" value="MATH/TRAF_dom"/>
</dbReference>
<dbReference type="EMBL" id="BTRK01000005">
    <property type="protein sequence ID" value="GMR54645.1"/>
    <property type="molecule type" value="Genomic_DNA"/>
</dbReference>
<dbReference type="InterPro" id="IPR008974">
    <property type="entry name" value="TRAF-like"/>
</dbReference>
<evidence type="ECO:0000313" key="1">
    <source>
        <dbReference type="EMBL" id="GMR54645.1"/>
    </source>
</evidence>
<sequence length="108" mass="12110">FRMSPPRKIRKTEGDQVSPLGGMIRFEVDHVSAMDEFDGGRYSPSVNVGGINWSAKVLKKRDENGIEAISFYLCNMDFKSMFGSIDVRSKFALINHDSTKSFATEVVI</sequence>
<reference evidence="2" key="1">
    <citation type="submission" date="2022-10" db="EMBL/GenBank/DDBJ databases">
        <title>Genome assembly of Pristionchus species.</title>
        <authorList>
            <person name="Yoshida K."/>
            <person name="Sommer R.J."/>
        </authorList>
    </citation>
    <scope>NUCLEOTIDE SEQUENCE [LARGE SCALE GENOMIC DNA]</scope>
    <source>
        <strain evidence="2">RS5460</strain>
    </source>
</reference>
<dbReference type="AlphaFoldDB" id="A0AAN5I840"/>
<proteinExistence type="predicted"/>
<evidence type="ECO:0000313" key="2">
    <source>
        <dbReference type="Proteomes" id="UP001328107"/>
    </source>
</evidence>
<organism evidence="1 2">
    <name type="scientific">Pristionchus mayeri</name>
    <dbReference type="NCBI Taxonomy" id="1317129"/>
    <lineage>
        <taxon>Eukaryota</taxon>
        <taxon>Metazoa</taxon>
        <taxon>Ecdysozoa</taxon>
        <taxon>Nematoda</taxon>
        <taxon>Chromadorea</taxon>
        <taxon>Rhabditida</taxon>
        <taxon>Rhabditina</taxon>
        <taxon>Diplogasteromorpha</taxon>
        <taxon>Diplogasteroidea</taxon>
        <taxon>Neodiplogasteridae</taxon>
        <taxon>Pristionchus</taxon>
    </lineage>
</organism>
<evidence type="ECO:0008006" key="3">
    <source>
        <dbReference type="Google" id="ProtNLM"/>
    </source>
</evidence>
<dbReference type="Proteomes" id="UP001328107">
    <property type="component" value="Unassembled WGS sequence"/>
</dbReference>
<protein>
    <recommendedName>
        <fullName evidence="3">MATH domain-containing protein</fullName>
    </recommendedName>
</protein>
<accession>A0AAN5I840</accession>
<keyword evidence="2" id="KW-1185">Reference proteome</keyword>
<dbReference type="CDD" id="cd00121">
    <property type="entry name" value="MATH"/>
    <property type="match status" value="1"/>
</dbReference>
<name>A0AAN5I840_9BILA</name>
<feature type="non-terminal residue" evidence="1">
    <location>
        <position position="1"/>
    </location>
</feature>
<comment type="caution">
    <text evidence="1">The sequence shown here is derived from an EMBL/GenBank/DDBJ whole genome shotgun (WGS) entry which is preliminary data.</text>
</comment>
<gene>
    <name evidence="1" type="ORF">PMAYCL1PPCAC_24840</name>
</gene>
<feature type="non-terminal residue" evidence="1">
    <location>
        <position position="108"/>
    </location>
</feature>